<dbReference type="OrthoDB" id="44015at2759"/>
<feature type="compositionally biased region" description="Low complexity" evidence="2">
    <location>
        <begin position="455"/>
        <end position="465"/>
    </location>
</feature>
<feature type="region of interest" description="Disordered" evidence="2">
    <location>
        <begin position="549"/>
        <end position="573"/>
    </location>
</feature>
<evidence type="ECO:0000259" key="3">
    <source>
        <dbReference type="PROSITE" id="PS50942"/>
    </source>
</evidence>
<dbReference type="GO" id="GO:0005546">
    <property type="term" value="F:phosphatidylinositol-4,5-bisphosphate binding"/>
    <property type="evidence" value="ECO:0007669"/>
    <property type="project" value="TreeGrafter"/>
</dbReference>
<dbReference type="SUPFAM" id="SSF48464">
    <property type="entry name" value="ENTH/VHS domain"/>
    <property type="match status" value="1"/>
</dbReference>
<dbReference type="InterPro" id="IPR014712">
    <property type="entry name" value="ANTH_dom_sf"/>
</dbReference>
<protein>
    <submittedName>
        <fullName evidence="4">Similar to Saccharomyces cerevisiae YHR161C YAP1801 Protein involved in clathrin cage assembly</fullName>
    </submittedName>
</protein>
<dbReference type="GO" id="GO:0072583">
    <property type="term" value="P:clathrin-dependent endocytosis"/>
    <property type="evidence" value="ECO:0007669"/>
    <property type="project" value="InterPro"/>
</dbReference>
<dbReference type="GO" id="GO:0005545">
    <property type="term" value="F:1-phosphatidylinositol binding"/>
    <property type="evidence" value="ECO:0007669"/>
    <property type="project" value="InterPro"/>
</dbReference>
<dbReference type="GO" id="GO:0005905">
    <property type="term" value="C:clathrin-coated pit"/>
    <property type="evidence" value="ECO:0007669"/>
    <property type="project" value="TreeGrafter"/>
</dbReference>
<evidence type="ECO:0000256" key="1">
    <source>
        <dbReference type="SAM" id="Coils"/>
    </source>
</evidence>
<keyword evidence="5" id="KW-1185">Reference proteome</keyword>
<keyword evidence="1" id="KW-0175">Coiled coil</keyword>
<dbReference type="InterPro" id="IPR045192">
    <property type="entry name" value="AP180-like"/>
</dbReference>
<dbReference type="GO" id="GO:0048268">
    <property type="term" value="P:clathrin coat assembly"/>
    <property type="evidence" value="ECO:0007669"/>
    <property type="project" value="InterPro"/>
</dbReference>
<dbReference type="PANTHER" id="PTHR22951">
    <property type="entry name" value="CLATHRIN ASSEMBLY PROTEIN"/>
    <property type="match status" value="1"/>
</dbReference>
<feature type="domain" description="ENTH" evidence="3">
    <location>
        <begin position="1"/>
        <end position="125"/>
    </location>
</feature>
<sequence>MTTYVKLVKGATKIKMAPPKQKYIDPILLGTSQDQDFNEIIRALRPRIRDSAFTVAFKSLIVIHLMIREGDRDVTIRFFSKNLEFFDISNSFRSTNGKFEGQVLDKYCSYLKLRSNEFNLIQVDYVRDGYNSLRSIINDKNNSSLNKALNHVESLETQITELLRNKYSIGDLSNDLLLFAFKLLVFDLLALYNALNEGIITLLESFFELSHSNAERTLNLYKKFVNLTENVVRYLKTGKAVGLKIPVIKHITTKLVRSLEEHLREDNITHNTFNDENIVTNDIGNSPTKGLAQKRLDEIREQKRQLQEQLAHPQLLINATGNNNPMMMNQAATLPTLPTMNITEQQQLQQQQLQQQQLQQQQQQLQQQQLQQQQLQQQQLQQQQQMPMMPQITTNNPFMNEMRTQVPQSFTQIPLQSSVQTPLQYSNTTPMMMGQNGVTTVQLPQQTPVTLPQQISISEQQPQQSGNKNPFSMNNIQPQEQNNPFSQKNYNEQIPATTNNVTANNAVNNNPFSLPTQNHALQTAMTAPVSINQTGPQFTQQFNPQQFNTQQFNPQQQQQQQPQQQQEFSLIDF</sequence>
<organism evidence="4 5">
    <name type="scientific">Maudiozyma saulgeensis</name>
    <dbReference type="NCBI Taxonomy" id="1789683"/>
    <lineage>
        <taxon>Eukaryota</taxon>
        <taxon>Fungi</taxon>
        <taxon>Dikarya</taxon>
        <taxon>Ascomycota</taxon>
        <taxon>Saccharomycotina</taxon>
        <taxon>Saccharomycetes</taxon>
        <taxon>Saccharomycetales</taxon>
        <taxon>Saccharomycetaceae</taxon>
        <taxon>Maudiozyma</taxon>
    </lineage>
</organism>
<dbReference type="Gene3D" id="1.20.58.150">
    <property type="entry name" value="ANTH domain"/>
    <property type="match status" value="1"/>
</dbReference>
<evidence type="ECO:0000313" key="5">
    <source>
        <dbReference type="Proteomes" id="UP000196158"/>
    </source>
</evidence>
<dbReference type="InterPro" id="IPR011417">
    <property type="entry name" value="ANTH_dom"/>
</dbReference>
<evidence type="ECO:0000313" key="4">
    <source>
        <dbReference type="EMBL" id="SMN20758.1"/>
    </source>
</evidence>
<name>A0A1X7R508_9SACH</name>
<dbReference type="SUPFAM" id="SSF89009">
    <property type="entry name" value="GAT-like domain"/>
    <property type="match status" value="1"/>
</dbReference>
<gene>
    <name evidence="4" type="ORF">KASA_0M01540G</name>
</gene>
<feature type="coiled-coil region" evidence="1">
    <location>
        <begin position="341"/>
        <end position="385"/>
    </location>
</feature>
<dbReference type="GO" id="GO:0032050">
    <property type="term" value="F:clathrin heavy chain binding"/>
    <property type="evidence" value="ECO:0007669"/>
    <property type="project" value="TreeGrafter"/>
</dbReference>
<dbReference type="AlphaFoldDB" id="A0A1X7R508"/>
<evidence type="ECO:0000256" key="2">
    <source>
        <dbReference type="SAM" id="MobiDB-lite"/>
    </source>
</evidence>
<dbReference type="PROSITE" id="PS50942">
    <property type="entry name" value="ENTH"/>
    <property type="match status" value="1"/>
</dbReference>
<dbReference type="Proteomes" id="UP000196158">
    <property type="component" value="Unassembled WGS sequence"/>
</dbReference>
<dbReference type="CDD" id="cd16988">
    <property type="entry name" value="ANTH_N_YAP180"/>
    <property type="match status" value="1"/>
</dbReference>
<dbReference type="GO" id="GO:0006900">
    <property type="term" value="P:vesicle budding from membrane"/>
    <property type="evidence" value="ECO:0007669"/>
    <property type="project" value="TreeGrafter"/>
</dbReference>
<dbReference type="GO" id="GO:0000149">
    <property type="term" value="F:SNARE binding"/>
    <property type="evidence" value="ECO:0007669"/>
    <property type="project" value="TreeGrafter"/>
</dbReference>
<accession>A0A1X7R508</accession>
<feature type="compositionally biased region" description="Low complexity" evidence="2">
    <location>
        <begin position="549"/>
        <end position="566"/>
    </location>
</feature>
<feature type="compositionally biased region" description="Polar residues" evidence="2">
    <location>
        <begin position="466"/>
        <end position="490"/>
    </location>
</feature>
<dbReference type="InterPro" id="IPR013809">
    <property type="entry name" value="ENTH"/>
</dbReference>
<dbReference type="GO" id="GO:0030136">
    <property type="term" value="C:clathrin-coated vesicle"/>
    <property type="evidence" value="ECO:0007669"/>
    <property type="project" value="InterPro"/>
</dbReference>
<dbReference type="Pfam" id="PF07651">
    <property type="entry name" value="ANTH"/>
    <property type="match status" value="1"/>
</dbReference>
<dbReference type="EMBL" id="FXLY01000006">
    <property type="protein sequence ID" value="SMN20758.1"/>
    <property type="molecule type" value="Genomic_DNA"/>
</dbReference>
<dbReference type="SMART" id="SM00273">
    <property type="entry name" value="ENTH"/>
    <property type="match status" value="1"/>
</dbReference>
<reference evidence="4 5" key="1">
    <citation type="submission" date="2017-04" db="EMBL/GenBank/DDBJ databases">
        <authorList>
            <person name="Afonso C.L."/>
            <person name="Miller P.J."/>
            <person name="Scott M.A."/>
            <person name="Spackman E."/>
            <person name="Goraichik I."/>
            <person name="Dimitrov K.M."/>
            <person name="Suarez D.L."/>
            <person name="Swayne D.E."/>
        </authorList>
    </citation>
    <scope>NUCLEOTIDE SEQUENCE [LARGE SCALE GENOMIC DNA]</scope>
</reference>
<dbReference type="Gene3D" id="1.25.40.90">
    <property type="match status" value="1"/>
</dbReference>
<dbReference type="STRING" id="1789683.A0A1X7R508"/>
<proteinExistence type="predicted"/>
<feature type="region of interest" description="Disordered" evidence="2">
    <location>
        <begin position="455"/>
        <end position="490"/>
    </location>
</feature>
<dbReference type="InterPro" id="IPR008942">
    <property type="entry name" value="ENTH_VHS"/>
</dbReference>
<dbReference type="PANTHER" id="PTHR22951:SF5">
    <property type="entry name" value="PHOSPHATIDYLINOSITOL-BINDING CLATHRIN ASSEMBLY PROTEIN LAP"/>
    <property type="match status" value="1"/>
</dbReference>